<dbReference type="RefSeq" id="WP_132199121.1">
    <property type="nucleotide sequence ID" value="NZ_SMKY01000093.1"/>
</dbReference>
<proteinExistence type="predicted"/>
<dbReference type="OrthoDB" id="3468573at2"/>
<dbReference type="Proteomes" id="UP000295578">
    <property type="component" value="Unassembled WGS sequence"/>
</dbReference>
<dbReference type="InterPro" id="IPR005552">
    <property type="entry name" value="Scramblase"/>
</dbReference>
<dbReference type="InterPro" id="IPR025659">
    <property type="entry name" value="Tubby-like_C"/>
</dbReference>
<dbReference type="SUPFAM" id="SSF54518">
    <property type="entry name" value="Tubby C-terminal domain-like"/>
    <property type="match status" value="1"/>
</dbReference>
<reference evidence="1 2" key="1">
    <citation type="submission" date="2019-03" db="EMBL/GenBank/DDBJ databases">
        <title>Draft genome sequences of novel Actinobacteria.</title>
        <authorList>
            <person name="Sahin N."/>
            <person name="Ay H."/>
            <person name="Saygin H."/>
        </authorList>
    </citation>
    <scope>NUCLEOTIDE SEQUENCE [LARGE SCALE GENOMIC DNA]</scope>
    <source>
        <strain evidence="1 2">DSM 45941</strain>
    </source>
</reference>
<name>A0A4R5B3P3_9ACTN</name>
<comment type="caution">
    <text evidence="1">The sequence shown here is derived from an EMBL/GenBank/DDBJ whole genome shotgun (WGS) entry which is preliminary data.</text>
</comment>
<protein>
    <recommendedName>
        <fullName evidence="3">Scramblase</fullName>
    </recommendedName>
</protein>
<dbReference type="EMBL" id="SMKY01000093">
    <property type="protein sequence ID" value="TDD80381.1"/>
    <property type="molecule type" value="Genomic_DNA"/>
</dbReference>
<sequence length="196" mass="21502">MSEVFSSPVLRVEQPRRGPFAKSRYKVLDGDGVVLAIAAPTDEQGEALAMRGLFPGKSNLDARAVLLTTPDGEPLLIVDKQSGWEYTEVFQPDGERVGSFVTERAGRRYVIYDDDGTLIGAVEVDVPRNNFEVTDADGVKVAHVRKKWAGLATHLLTTADKYAVDISDPVREPLRTMVVMTAIAMDMSLHEAKEIT</sequence>
<organism evidence="1 2">
    <name type="scientific">Actinomadura darangshiensis</name>
    <dbReference type="NCBI Taxonomy" id="705336"/>
    <lineage>
        <taxon>Bacteria</taxon>
        <taxon>Bacillati</taxon>
        <taxon>Actinomycetota</taxon>
        <taxon>Actinomycetes</taxon>
        <taxon>Streptosporangiales</taxon>
        <taxon>Thermomonosporaceae</taxon>
        <taxon>Actinomadura</taxon>
    </lineage>
</organism>
<evidence type="ECO:0000313" key="1">
    <source>
        <dbReference type="EMBL" id="TDD80381.1"/>
    </source>
</evidence>
<keyword evidence="2" id="KW-1185">Reference proteome</keyword>
<evidence type="ECO:0000313" key="2">
    <source>
        <dbReference type="Proteomes" id="UP000295578"/>
    </source>
</evidence>
<dbReference type="AlphaFoldDB" id="A0A4R5B3P3"/>
<gene>
    <name evidence="1" type="ORF">E1293_20860</name>
</gene>
<accession>A0A4R5B3P3</accession>
<dbReference type="GO" id="GO:0017128">
    <property type="term" value="F:phospholipid scramblase activity"/>
    <property type="evidence" value="ECO:0007669"/>
    <property type="project" value="InterPro"/>
</dbReference>
<evidence type="ECO:0008006" key="3">
    <source>
        <dbReference type="Google" id="ProtNLM"/>
    </source>
</evidence>
<dbReference type="Pfam" id="PF03803">
    <property type="entry name" value="Scramblase"/>
    <property type="match status" value="1"/>
</dbReference>